<dbReference type="EMBL" id="FTLX01000011">
    <property type="protein sequence ID" value="SIR58662.1"/>
    <property type="molecule type" value="Genomic_DNA"/>
</dbReference>
<reference evidence="1 2" key="1">
    <citation type="submission" date="2017-01" db="EMBL/GenBank/DDBJ databases">
        <authorList>
            <person name="Mah S.A."/>
            <person name="Swanson W.J."/>
            <person name="Moy G.W."/>
            <person name="Vacquier V.D."/>
        </authorList>
    </citation>
    <scope>NUCLEOTIDE SEQUENCE [LARGE SCALE GENOMIC DNA]</scope>
    <source>
        <strain evidence="1 2">NIO-1016</strain>
    </source>
</reference>
<sequence length="30" mass="3262">MNPQQIVGQIAAAASKKAIEIIIQKILDKK</sequence>
<dbReference type="STRING" id="1017273.SAMN05443094_11173"/>
<proteinExistence type="predicted"/>
<organism evidence="1 2">
    <name type="scientific">Domibacillus enclensis</name>
    <dbReference type="NCBI Taxonomy" id="1017273"/>
    <lineage>
        <taxon>Bacteria</taxon>
        <taxon>Bacillati</taxon>
        <taxon>Bacillota</taxon>
        <taxon>Bacilli</taxon>
        <taxon>Bacillales</taxon>
        <taxon>Bacillaceae</taxon>
        <taxon>Domibacillus</taxon>
    </lineage>
</organism>
<evidence type="ECO:0000313" key="1">
    <source>
        <dbReference type="EMBL" id="SIR58662.1"/>
    </source>
</evidence>
<accession>A0A1N7C513</accession>
<evidence type="ECO:0000313" key="2">
    <source>
        <dbReference type="Proteomes" id="UP000186385"/>
    </source>
</evidence>
<name>A0A1N7C513_9BACI</name>
<protein>
    <submittedName>
        <fullName evidence="1">Uncharacterized protein</fullName>
    </submittedName>
</protein>
<dbReference type="AlphaFoldDB" id="A0A1N7C513"/>
<dbReference type="Proteomes" id="UP000186385">
    <property type="component" value="Unassembled WGS sequence"/>
</dbReference>
<gene>
    <name evidence="1" type="ORF">SAMN05443094_11173</name>
</gene>